<keyword evidence="4 10" id="KW-0479">Metal-binding</keyword>
<evidence type="ECO:0000256" key="4">
    <source>
        <dbReference type="ARBA" id="ARBA00022723"/>
    </source>
</evidence>
<evidence type="ECO:0000256" key="2">
    <source>
        <dbReference type="ARBA" id="ARBA00004906"/>
    </source>
</evidence>
<reference evidence="12 13" key="1">
    <citation type="journal article" date="2018" name="Science">
        <title>The opium poppy genome and morphinan production.</title>
        <authorList>
            <person name="Guo L."/>
            <person name="Winzer T."/>
            <person name="Yang X."/>
            <person name="Li Y."/>
            <person name="Ning Z."/>
            <person name="He Z."/>
            <person name="Teodor R."/>
            <person name="Lu Y."/>
            <person name="Bowser T.A."/>
            <person name="Graham I.A."/>
            <person name="Ye K."/>
        </authorList>
    </citation>
    <scope>NUCLEOTIDE SEQUENCE [LARGE SCALE GENOMIC DNA]</scope>
    <source>
        <strain evidence="13">cv. HN1</strain>
        <tissue evidence="12">Leaves</tissue>
    </source>
</reference>
<evidence type="ECO:0000313" key="12">
    <source>
        <dbReference type="EMBL" id="RZC44495.1"/>
    </source>
</evidence>
<dbReference type="EMBL" id="CM010715">
    <property type="protein sequence ID" value="RZC44495.1"/>
    <property type="molecule type" value="Genomic_DNA"/>
</dbReference>
<dbReference type="PANTHER" id="PTHR21497">
    <property type="entry name" value="UBIQUITIN LIGASE E3 ALPHA-RELATED"/>
    <property type="match status" value="1"/>
</dbReference>
<dbReference type="FunFam" id="2.10.110.30:FF:000002">
    <property type="entry name" value="Putative e3 ubiquitin-protein ligase ubr3"/>
    <property type="match status" value="1"/>
</dbReference>
<dbReference type="GO" id="GO:0016567">
    <property type="term" value="P:protein ubiquitination"/>
    <property type="evidence" value="ECO:0007669"/>
    <property type="project" value="UniProtKB-UniRule"/>
</dbReference>
<dbReference type="GO" id="GO:0008270">
    <property type="term" value="F:zinc ion binding"/>
    <property type="evidence" value="ECO:0007669"/>
    <property type="project" value="UniProtKB-UniRule"/>
</dbReference>
<dbReference type="InterPro" id="IPR003126">
    <property type="entry name" value="Znf_UBR"/>
</dbReference>
<organism evidence="12 13">
    <name type="scientific">Papaver somniferum</name>
    <name type="common">Opium poppy</name>
    <dbReference type="NCBI Taxonomy" id="3469"/>
    <lineage>
        <taxon>Eukaryota</taxon>
        <taxon>Viridiplantae</taxon>
        <taxon>Streptophyta</taxon>
        <taxon>Embryophyta</taxon>
        <taxon>Tracheophyta</taxon>
        <taxon>Spermatophyta</taxon>
        <taxon>Magnoliopsida</taxon>
        <taxon>Ranunculales</taxon>
        <taxon>Papaveraceae</taxon>
        <taxon>Papaveroideae</taxon>
        <taxon>Papaver</taxon>
    </lineage>
</organism>
<dbReference type="Proteomes" id="UP000316621">
    <property type="component" value="Chromosome 1"/>
</dbReference>
<evidence type="ECO:0000256" key="3">
    <source>
        <dbReference type="ARBA" id="ARBA00022679"/>
    </source>
</evidence>
<comment type="catalytic activity">
    <reaction evidence="1 10">
        <text>S-ubiquitinyl-[E2 ubiquitin-conjugating enzyme]-L-cysteine + [acceptor protein]-L-lysine = [E2 ubiquitin-conjugating enzyme]-L-cysteine + N(6)-ubiquitinyl-[acceptor protein]-L-lysine.</text>
        <dbReference type="EC" id="2.3.2.27"/>
    </reaction>
</comment>
<feature type="zinc finger region" description="UBR-type" evidence="9">
    <location>
        <begin position="1"/>
        <end position="48"/>
    </location>
</feature>
<dbReference type="EC" id="2.3.2.27" evidence="10"/>
<evidence type="ECO:0000313" key="13">
    <source>
        <dbReference type="Proteomes" id="UP000316621"/>
    </source>
</evidence>
<keyword evidence="5 10" id="KW-0863">Zinc-finger</keyword>
<evidence type="ECO:0000256" key="1">
    <source>
        <dbReference type="ARBA" id="ARBA00000900"/>
    </source>
</evidence>
<evidence type="ECO:0000256" key="5">
    <source>
        <dbReference type="ARBA" id="ARBA00022771"/>
    </source>
</evidence>
<dbReference type="GO" id="GO:0000151">
    <property type="term" value="C:ubiquitin ligase complex"/>
    <property type="evidence" value="ECO:0007669"/>
    <property type="project" value="TreeGrafter"/>
</dbReference>
<dbReference type="UniPathway" id="UPA00143"/>
<gene>
    <name evidence="12" type="ORF">C5167_037446</name>
</gene>
<dbReference type="GO" id="GO:0005737">
    <property type="term" value="C:cytoplasm"/>
    <property type="evidence" value="ECO:0007669"/>
    <property type="project" value="TreeGrafter"/>
</dbReference>
<keyword evidence="6 10" id="KW-0833">Ubl conjugation pathway</keyword>
<evidence type="ECO:0000256" key="7">
    <source>
        <dbReference type="ARBA" id="ARBA00022833"/>
    </source>
</evidence>
<dbReference type="Gramene" id="RZC44495">
    <property type="protein sequence ID" value="RZC44495"/>
    <property type="gene ID" value="C5167_037446"/>
</dbReference>
<accession>A0A4Y7IAQ0</accession>
<evidence type="ECO:0000259" key="11">
    <source>
        <dbReference type="PROSITE" id="PS51157"/>
    </source>
</evidence>
<dbReference type="AlphaFoldDB" id="A0A4Y7IAQ0"/>
<dbReference type="STRING" id="3469.A0A4Y7IAQ0"/>
<comment type="pathway">
    <text evidence="2 10">Protein modification; protein ubiquitination.</text>
</comment>
<keyword evidence="3 10" id="KW-0808">Transferase</keyword>
<keyword evidence="7 10" id="KW-0862">Zinc</keyword>
<dbReference type="GO" id="GO:0061630">
    <property type="term" value="F:ubiquitin protein ligase activity"/>
    <property type="evidence" value="ECO:0007669"/>
    <property type="project" value="UniProtKB-UniRule"/>
</dbReference>
<name>A0A4Y7IAQ0_PAPSO</name>
<dbReference type="PANTHER" id="PTHR21497:SF53">
    <property type="entry name" value="E3 UBIQUITIN-PROTEIN LIGASE PRT6"/>
    <property type="match status" value="1"/>
</dbReference>
<keyword evidence="13" id="KW-1185">Reference proteome</keyword>
<evidence type="ECO:0000256" key="9">
    <source>
        <dbReference type="PROSITE-ProRule" id="PRU00508"/>
    </source>
</evidence>
<evidence type="ECO:0000256" key="10">
    <source>
        <dbReference type="RuleBase" id="RU366018"/>
    </source>
</evidence>
<protein>
    <recommendedName>
        <fullName evidence="10">E3 ubiquitin-protein ligase</fullName>
        <ecNumber evidence="10">2.3.2.27</ecNumber>
    </recommendedName>
</protein>
<dbReference type="PROSITE" id="PS51157">
    <property type="entry name" value="ZF_UBR"/>
    <property type="match status" value="1"/>
</dbReference>
<dbReference type="InterPro" id="IPR039164">
    <property type="entry name" value="UBR1-like"/>
</dbReference>
<evidence type="ECO:0000256" key="8">
    <source>
        <dbReference type="ARBA" id="ARBA00046341"/>
    </source>
</evidence>
<dbReference type="Pfam" id="PF02207">
    <property type="entry name" value="zf-UBR"/>
    <property type="match status" value="1"/>
</dbReference>
<dbReference type="Gene3D" id="2.10.110.30">
    <property type="match status" value="1"/>
</dbReference>
<sequence length="154" mass="17052">MPNLCVTCFQNGNHKDHDYSLMYTGGGFCDCGDETAWKQNGFCSKHKGAEQIQPLPEEIACTVGPMLDVLLGYWEEKFLIAQAAYLSKTLKGGEHVKVEHNLISTVVEMLLEFCKHSESLLSFISRRIFSSCSFVGCLGKGGEVFEQGSNDKDT</sequence>
<comment type="similarity">
    <text evidence="8 10">Belongs to the E3 ubiquitin-protein ligase UBR1-like family.</text>
</comment>
<feature type="domain" description="UBR-type" evidence="11">
    <location>
        <begin position="1"/>
        <end position="48"/>
    </location>
</feature>
<evidence type="ECO:0000256" key="6">
    <source>
        <dbReference type="ARBA" id="ARBA00022786"/>
    </source>
</evidence>
<proteinExistence type="inferred from homology"/>
<dbReference type="SMART" id="SM00396">
    <property type="entry name" value="ZnF_UBR1"/>
    <property type="match status" value="1"/>
</dbReference>
<dbReference type="GO" id="GO:0071596">
    <property type="term" value="P:ubiquitin-dependent protein catabolic process via the N-end rule pathway"/>
    <property type="evidence" value="ECO:0007669"/>
    <property type="project" value="UniProtKB-UniRule"/>
</dbReference>
<comment type="function">
    <text evidence="10">Ubiquitin ligase protein which is a component of the N-end rule pathway. Recognizes and binds to proteins bearing specific N-terminal residues that are destabilizing according to the N-end rule, leading to their ubiquitination and subsequent degradation.</text>
</comment>